<accession>A0A8A1MLD2</accession>
<organism evidence="2 3">
    <name type="scientific">Ajellomyces capsulatus</name>
    <name type="common">Darling's disease fungus</name>
    <name type="synonym">Histoplasma capsulatum</name>
    <dbReference type="NCBI Taxonomy" id="5037"/>
    <lineage>
        <taxon>Eukaryota</taxon>
        <taxon>Fungi</taxon>
        <taxon>Dikarya</taxon>
        <taxon>Ascomycota</taxon>
        <taxon>Pezizomycotina</taxon>
        <taxon>Eurotiomycetes</taxon>
        <taxon>Eurotiomycetidae</taxon>
        <taxon>Onygenales</taxon>
        <taxon>Ajellomycetaceae</taxon>
        <taxon>Histoplasma</taxon>
    </lineage>
</organism>
<dbReference type="VEuPathDB" id="FungiDB:I7I51_06235"/>
<dbReference type="EMBL" id="CP069115">
    <property type="protein sequence ID" value="QSS65392.1"/>
    <property type="molecule type" value="Genomic_DNA"/>
</dbReference>
<evidence type="ECO:0000256" key="1">
    <source>
        <dbReference type="SAM" id="MobiDB-lite"/>
    </source>
</evidence>
<feature type="compositionally biased region" description="Basic and acidic residues" evidence="1">
    <location>
        <begin position="12"/>
        <end position="24"/>
    </location>
</feature>
<dbReference type="Proteomes" id="UP000663671">
    <property type="component" value="Chromosome 3"/>
</dbReference>
<evidence type="ECO:0000313" key="3">
    <source>
        <dbReference type="Proteomes" id="UP000663671"/>
    </source>
</evidence>
<feature type="region of interest" description="Disordered" evidence="1">
    <location>
        <begin position="1"/>
        <end position="88"/>
    </location>
</feature>
<dbReference type="OrthoDB" id="10519265at2759"/>
<protein>
    <submittedName>
        <fullName evidence="2">Uncharacterized protein</fullName>
    </submittedName>
</protein>
<name>A0A8A1MLD2_AJECA</name>
<proteinExistence type="predicted"/>
<sequence>MPEAIHGSPQKSIDKNKNKNPKESGEDEQQIKHIIRRCPTGLLGATVRHPQHAQPDGSMESAPAKKSASHETVSAVAPWKPGRNARRKREMVSTCKLFDGSTPLLASYSQGNRKDHSLPVDMHQQHDNPRLHRPAKSVPAIALHAALIPKQALHPWFK</sequence>
<reference evidence="2" key="1">
    <citation type="submission" date="2021-01" db="EMBL/GenBank/DDBJ databases">
        <title>Chromosome-level genome assembly of a human fungal pathogen reveals clustering of transcriptionally co-regulated genes.</title>
        <authorList>
            <person name="Voorhies M."/>
            <person name="Cohen S."/>
            <person name="Shea T.P."/>
            <person name="Petrus S."/>
            <person name="Munoz J.F."/>
            <person name="Poplawski S."/>
            <person name="Goldman W.E."/>
            <person name="Michael T."/>
            <person name="Cuomo C.A."/>
            <person name="Sil A."/>
            <person name="Beyhan S."/>
        </authorList>
    </citation>
    <scope>NUCLEOTIDE SEQUENCE</scope>
    <source>
        <strain evidence="2">WU24</strain>
    </source>
</reference>
<dbReference type="AlphaFoldDB" id="A0A8A1MLD2"/>
<evidence type="ECO:0000313" key="2">
    <source>
        <dbReference type="EMBL" id="QSS65392.1"/>
    </source>
</evidence>
<gene>
    <name evidence="2" type="ORF">I7I51_06235</name>
</gene>